<dbReference type="InterPro" id="IPR019594">
    <property type="entry name" value="Glu/Gly-bd"/>
</dbReference>
<proteinExistence type="predicted"/>
<feature type="domain" description="Ionotropic glutamate receptor L-glutamate and glycine-binding" evidence="12">
    <location>
        <begin position="61"/>
        <end position="129"/>
    </location>
</feature>
<gene>
    <name evidence="13" type="ORF">Pmani_002474</name>
</gene>
<comment type="subcellular location">
    <subcellularLocation>
        <location evidence="1">Cell membrane</location>
        <topology evidence="1">Multi-pass membrane protein</topology>
    </subcellularLocation>
</comment>
<protein>
    <recommendedName>
        <fullName evidence="12">Ionotropic glutamate receptor L-glutamate and glycine-binding domain-containing protein</fullName>
    </recommendedName>
</protein>
<dbReference type="AlphaFoldDB" id="A0AAE1QHG3"/>
<keyword evidence="4" id="KW-0812">Transmembrane</keyword>
<keyword evidence="9" id="KW-0325">Glycoprotein</keyword>
<keyword evidence="8" id="KW-0675">Receptor</keyword>
<dbReference type="Proteomes" id="UP001292094">
    <property type="component" value="Unassembled WGS sequence"/>
</dbReference>
<dbReference type="PANTHER" id="PTHR42643:SF38">
    <property type="entry name" value="IONOTROPIC RECEPTOR 100A"/>
    <property type="match status" value="1"/>
</dbReference>
<evidence type="ECO:0000256" key="11">
    <source>
        <dbReference type="ARBA" id="ARBA00023303"/>
    </source>
</evidence>
<evidence type="ECO:0000313" key="13">
    <source>
        <dbReference type="EMBL" id="KAK4327024.1"/>
    </source>
</evidence>
<keyword evidence="6" id="KW-0406">Ion transport</keyword>
<keyword evidence="7" id="KW-0472">Membrane</keyword>
<dbReference type="InterPro" id="IPR052192">
    <property type="entry name" value="Insect_Ionotropic_Sensory_Rcpt"/>
</dbReference>
<keyword evidence="11" id="KW-0407">Ion channel</keyword>
<evidence type="ECO:0000256" key="2">
    <source>
        <dbReference type="ARBA" id="ARBA00022448"/>
    </source>
</evidence>
<evidence type="ECO:0000256" key="6">
    <source>
        <dbReference type="ARBA" id="ARBA00023065"/>
    </source>
</evidence>
<name>A0AAE1QHG3_9EUCA</name>
<dbReference type="Pfam" id="PF10613">
    <property type="entry name" value="Lig_chan-Glu_bd"/>
    <property type="match status" value="1"/>
</dbReference>
<comment type="caution">
    <text evidence="13">The sequence shown here is derived from an EMBL/GenBank/DDBJ whole genome shotgun (WGS) entry which is preliminary data.</text>
</comment>
<organism evidence="13 14">
    <name type="scientific">Petrolisthes manimaculis</name>
    <dbReference type="NCBI Taxonomy" id="1843537"/>
    <lineage>
        <taxon>Eukaryota</taxon>
        <taxon>Metazoa</taxon>
        <taxon>Ecdysozoa</taxon>
        <taxon>Arthropoda</taxon>
        <taxon>Crustacea</taxon>
        <taxon>Multicrustacea</taxon>
        <taxon>Malacostraca</taxon>
        <taxon>Eumalacostraca</taxon>
        <taxon>Eucarida</taxon>
        <taxon>Decapoda</taxon>
        <taxon>Pleocyemata</taxon>
        <taxon>Anomura</taxon>
        <taxon>Galatheoidea</taxon>
        <taxon>Porcellanidae</taxon>
        <taxon>Petrolisthes</taxon>
    </lineage>
</organism>
<dbReference type="Gene3D" id="3.40.190.10">
    <property type="entry name" value="Periplasmic binding protein-like II"/>
    <property type="match status" value="1"/>
</dbReference>
<dbReference type="GO" id="GO:0005886">
    <property type="term" value="C:plasma membrane"/>
    <property type="evidence" value="ECO:0007669"/>
    <property type="project" value="UniProtKB-SubCell"/>
</dbReference>
<dbReference type="PANTHER" id="PTHR42643">
    <property type="entry name" value="IONOTROPIC RECEPTOR 20A-RELATED"/>
    <property type="match status" value="1"/>
</dbReference>
<keyword evidence="5" id="KW-1133">Transmembrane helix</keyword>
<evidence type="ECO:0000256" key="1">
    <source>
        <dbReference type="ARBA" id="ARBA00004651"/>
    </source>
</evidence>
<keyword evidence="10" id="KW-1071">Ligand-gated ion channel</keyword>
<accession>A0AAE1QHG3</accession>
<evidence type="ECO:0000256" key="5">
    <source>
        <dbReference type="ARBA" id="ARBA00022989"/>
    </source>
</evidence>
<sequence length="181" mass="20717">MAPRLTISAMYQIKRGCGYPPTDVIVKLKTLGLYKNRSQRRDRPENYNGHRFRIVEKDYFPYSSWVKVGQPKGGLGPEVRLQDSLGTRMINTVATYLNFTYIVREPVDGQWGLESEAGKWTGIVGTLQREDADLSLDLTITPKRTQVIQFTKTYIDESVVLLSSKPRPLPEYLSLIRPFEC</sequence>
<dbReference type="EMBL" id="JAWZYT010000177">
    <property type="protein sequence ID" value="KAK4327024.1"/>
    <property type="molecule type" value="Genomic_DNA"/>
</dbReference>
<evidence type="ECO:0000256" key="3">
    <source>
        <dbReference type="ARBA" id="ARBA00022475"/>
    </source>
</evidence>
<dbReference type="SUPFAM" id="SSF53850">
    <property type="entry name" value="Periplasmic binding protein-like II"/>
    <property type="match status" value="1"/>
</dbReference>
<evidence type="ECO:0000256" key="7">
    <source>
        <dbReference type="ARBA" id="ARBA00023136"/>
    </source>
</evidence>
<keyword evidence="2" id="KW-0813">Transport</keyword>
<evidence type="ECO:0000313" key="14">
    <source>
        <dbReference type="Proteomes" id="UP001292094"/>
    </source>
</evidence>
<evidence type="ECO:0000256" key="4">
    <source>
        <dbReference type="ARBA" id="ARBA00022692"/>
    </source>
</evidence>
<evidence type="ECO:0000256" key="8">
    <source>
        <dbReference type="ARBA" id="ARBA00023170"/>
    </source>
</evidence>
<evidence type="ECO:0000256" key="10">
    <source>
        <dbReference type="ARBA" id="ARBA00023286"/>
    </source>
</evidence>
<dbReference type="SMART" id="SM00918">
    <property type="entry name" value="Lig_chan-Glu_bd"/>
    <property type="match status" value="1"/>
</dbReference>
<reference evidence="13" key="1">
    <citation type="submission" date="2023-11" db="EMBL/GenBank/DDBJ databases">
        <title>Genome assemblies of two species of porcelain crab, Petrolisthes cinctipes and Petrolisthes manimaculis (Anomura: Porcellanidae).</title>
        <authorList>
            <person name="Angst P."/>
        </authorList>
    </citation>
    <scope>NUCLEOTIDE SEQUENCE</scope>
    <source>
        <strain evidence="13">PB745_02</strain>
        <tissue evidence="13">Gill</tissue>
    </source>
</reference>
<dbReference type="GO" id="GO:0015276">
    <property type="term" value="F:ligand-gated monoatomic ion channel activity"/>
    <property type="evidence" value="ECO:0007669"/>
    <property type="project" value="InterPro"/>
</dbReference>
<evidence type="ECO:0000256" key="9">
    <source>
        <dbReference type="ARBA" id="ARBA00023180"/>
    </source>
</evidence>
<evidence type="ECO:0000259" key="12">
    <source>
        <dbReference type="SMART" id="SM00918"/>
    </source>
</evidence>
<keyword evidence="3" id="KW-1003">Cell membrane</keyword>
<keyword evidence="14" id="KW-1185">Reference proteome</keyword>